<evidence type="ECO:0000313" key="3">
    <source>
        <dbReference type="Proteomes" id="UP000245698"/>
    </source>
</evidence>
<organism evidence="2 3">
    <name type="scientific">Mesorhizobium delmotii</name>
    <dbReference type="NCBI Taxonomy" id="1631247"/>
    <lineage>
        <taxon>Bacteria</taxon>
        <taxon>Pseudomonadati</taxon>
        <taxon>Pseudomonadota</taxon>
        <taxon>Alphaproteobacteria</taxon>
        <taxon>Hyphomicrobiales</taxon>
        <taxon>Phyllobacteriaceae</taxon>
        <taxon>Mesorhizobium</taxon>
    </lineage>
</organism>
<dbReference type="Gene3D" id="3.90.79.10">
    <property type="entry name" value="Nucleoside Triphosphate Pyrophosphohydrolase"/>
    <property type="match status" value="1"/>
</dbReference>
<keyword evidence="2" id="KW-0378">Hydrolase</keyword>
<feature type="domain" description="Nudix hydrolase" evidence="1">
    <location>
        <begin position="48"/>
        <end position="184"/>
    </location>
</feature>
<gene>
    <name evidence="2" type="ORF">BQ8482_380159</name>
</gene>
<dbReference type="SUPFAM" id="SSF55811">
    <property type="entry name" value="Nudix"/>
    <property type="match status" value="1"/>
</dbReference>
<keyword evidence="3" id="KW-1185">Reference proteome</keyword>
<reference evidence="3" key="1">
    <citation type="submission" date="2016-12" db="EMBL/GenBank/DDBJ databases">
        <authorList>
            <person name="Brunel B."/>
        </authorList>
    </citation>
    <scope>NUCLEOTIDE SEQUENCE [LARGE SCALE GENOMIC DNA]</scope>
</reference>
<dbReference type="CDD" id="cd03424">
    <property type="entry name" value="NUDIX_ADPRase_Nudt5_UGPPase_Nudt14"/>
    <property type="match status" value="1"/>
</dbReference>
<sequence>MTRKMLDTILPWQVVTSSVTYEDRWLRIRSDHCLTPRGVQVNPYHVIEYPNWVNVVALARETLQLVLVREYRHGRREVVTGLVSGTVEPSDAAGAADPAESAARRELCEETGYNAGELKKLLVSYPNPANQNNLVISYLALDLVLGGDRLLDASEDIEVVLAELPEVMLRLRSGELRMQAMHVAALWSACAHIIGSDNLTAAAVALREKLVTALGVA</sequence>
<proteinExistence type="predicted"/>
<dbReference type="EC" id="3.6.1.-" evidence="2"/>
<dbReference type="GO" id="GO:0016787">
    <property type="term" value="F:hydrolase activity"/>
    <property type="evidence" value="ECO:0007669"/>
    <property type="project" value="UniProtKB-KW"/>
</dbReference>
<dbReference type="Proteomes" id="UP000245698">
    <property type="component" value="Unassembled WGS sequence"/>
</dbReference>
<accession>A0A2P9AS44</accession>
<name>A0A2P9AS44_9HYPH</name>
<dbReference type="Pfam" id="PF00293">
    <property type="entry name" value="NUDIX"/>
    <property type="match status" value="1"/>
</dbReference>
<dbReference type="EMBL" id="FUIG01000046">
    <property type="protein sequence ID" value="SJM33976.1"/>
    <property type="molecule type" value="Genomic_DNA"/>
</dbReference>
<dbReference type="InterPro" id="IPR015797">
    <property type="entry name" value="NUDIX_hydrolase-like_dom_sf"/>
</dbReference>
<dbReference type="PROSITE" id="PS51462">
    <property type="entry name" value="NUDIX"/>
    <property type="match status" value="1"/>
</dbReference>
<dbReference type="InterPro" id="IPR000086">
    <property type="entry name" value="NUDIX_hydrolase_dom"/>
</dbReference>
<dbReference type="RefSeq" id="WP_244603007.1">
    <property type="nucleotide sequence ID" value="NZ_FUIG01000046.1"/>
</dbReference>
<protein>
    <submittedName>
        <fullName evidence="2">Putative hydrolase protein, MutT/nudix family</fullName>
        <ecNumber evidence="2">3.6.1.-</ecNumber>
    </submittedName>
</protein>
<dbReference type="AlphaFoldDB" id="A0A2P9AS44"/>
<evidence type="ECO:0000259" key="1">
    <source>
        <dbReference type="PROSITE" id="PS51462"/>
    </source>
</evidence>
<evidence type="ECO:0000313" key="2">
    <source>
        <dbReference type="EMBL" id="SJM33976.1"/>
    </source>
</evidence>